<dbReference type="InterPro" id="IPR007349">
    <property type="entry name" value="DUF418"/>
</dbReference>
<evidence type="ECO:0000256" key="2">
    <source>
        <dbReference type="SAM" id="Phobius"/>
    </source>
</evidence>
<sequence length="606" mass="67953">MALLGTSTPSCGSGDERTRLQLDEACLTVENLDAKTQLQLWAQAEECYTCPPWKYLTLDANSTQDLVVNSTYPTQLYIRTADGTDVHSSTYHFGEYGGYRLGFSTKSITSIKVLSLPHNEYLPLLIATIFFAMLAFIWQCGKLLMRRMDSSTYPFESSSGTSERSPLLSPRQESAASSSASYTLSPPTNTQASTSSDASPILSSASVVVPDSRRAGGRLLSLDTFRGLAIVVMIFVNYGGGKYYFFKHARWNGLTVADLVFPWFLWIMGVSLVFSVRSQLRRATKRHVMVMRILKRCLILFALGIVVNSDGHNYLPTFRILGVLQRFAICYFITAVMEVYLMDPQESPQYVWYWPVRDLVRSWLQWFLTIVLVAVQIIITFSLKVPGCPTGYLGPGGLHEGGKYANCTGGAAGYIDRMVLGVAHVYPRPTCQVIYSGDTPYDPEGILGALTSVLMVQFGVAAGRIIVTYQDHNSRIKRWIVWGVVTGMLAGCFCGWRKEGGLIPVNKNLWSFSYVLTTACFAFFLLSFFYVVIDKWQWWSGNPLRYAGMNSIVLYVGHEICGSLLPFSWQPVGQYHVYHLIMNLWGASLWVFIAYFLHLKKIYVSV</sequence>
<dbReference type="Proteomes" id="UP000283509">
    <property type="component" value="Unassembled WGS sequence"/>
</dbReference>
<dbReference type="Pfam" id="PF04235">
    <property type="entry name" value="DUF418"/>
    <property type="match status" value="1"/>
</dbReference>
<dbReference type="GO" id="GO:0016740">
    <property type="term" value="F:transferase activity"/>
    <property type="evidence" value="ECO:0007669"/>
    <property type="project" value="UniProtKB-KW"/>
</dbReference>
<feature type="transmembrane region" description="Helical" evidence="2">
    <location>
        <begin position="121"/>
        <end position="138"/>
    </location>
</feature>
<organism evidence="5 6">
    <name type="scientific">Penaeus vannamei</name>
    <name type="common">Whiteleg shrimp</name>
    <name type="synonym">Litopenaeus vannamei</name>
    <dbReference type="NCBI Taxonomy" id="6689"/>
    <lineage>
        <taxon>Eukaryota</taxon>
        <taxon>Metazoa</taxon>
        <taxon>Ecdysozoa</taxon>
        <taxon>Arthropoda</taxon>
        <taxon>Crustacea</taxon>
        <taxon>Multicrustacea</taxon>
        <taxon>Malacostraca</taxon>
        <taxon>Eumalacostraca</taxon>
        <taxon>Eucarida</taxon>
        <taxon>Decapoda</taxon>
        <taxon>Dendrobranchiata</taxon>
        <taxon>Penaeoidea</taxon>
        <taxon>Penaeidae</taxon>
        <taxon>Penaeus</taxon>
    </lineage>
</organism>
<keyword evidence="2" id="KW-1133">Transmembrane helix</keyword>
<reference evidence="5 6" key="2">
    <citation type="submission" date="2019-01" db="EMBL/GenBank/DDBJ databases">
        <title>The decoding of complex shrimp genome reveals the adaptation for benthos swimmer, frequently molting mechanism and breeding impact on genome.</title>
        <authorList>
            <person name="Sun Y."/>
            <person name="Gao Y."/>
            <person name="Yu Y."/>
        </authorList>
    </citation>
    <scope>NUCLEOTIDE SEQUENCE [LARGE SCALE GENOMIC DNA]</scope>
    <source>
        <tissue evidence="5">Muscle</tissue>
    </source>
</reference>
<comment type="caution">
    <text evidence="5">The sequence shown here is derived from an EMBL/GenBank/DDBJ whole genome shotgun (WGS) entry which is preliminary data.</text>
</comment>
<evidence type="ECO:0000259" key="3">
    <source>
        <dbReference type="Pfam" id="PF04235"/>
    </source>
</evidence>
<gene>
    <name evidence="5" type="ORF">C7M84_009394</name>
</gene>
<dbReference type="STRING" id="6689.A0A423T6X7"/>
<feature type="region of interest" description="Disordered" evidence="1">
    <location>
        <begin position="177"/>
        <end position="198"/>
    </location>
</feature>
<name>A0A423T6X7_PENVA</name>
<feature type="domain" description="DUF418" evidence="3">
    <location>
        <begin position="466"/>
        <end position="594"/>
    </location>
</feature>
<feature type="transmembrane region" description="Helical" evidence="2">
    <location>
        <begin position="363"/>
        <end position="383"/>
    </location>
</feature>
<evidence type="ECO:0000259" key="4">
    <source>
        <dbReference type="Pfam" id="PF07786"/>
    </source>
</evidence>
<keyword evidence="6" id="KW-1185">Reference proteome</keyword>
<dbReference type="EMBL" id="QCYY01002190">
    <property type="protein sequence ID" value="ROT72232.1"/>
    <property type="molecule type" value="Genomic_DNA"/>
</dbReference>
<dbReference type="AlphaFoldDB" id="A0A423T6X7"/>
<evidence type="ECO:0000313" key="5">
    <source>
        <dbReference type="EMBL" id="ROT72232.1"/>
    </source>
</evidence>
<feature type="domain" description="Heparan-alpha-glucosaminide N-acetyltransferase catalytic" evidence="4">
    <location>
        <begin position="218"/>
        <end position="336"/>
    </location>
</feature>
<keyword evidence="5" id="KW-0808">Transferase</keyword>
<dbReference type="PANTHER" id="PTHR31061">
    <property type="entry name" value="LD22376P"/>
    <property type="match status" value="1"/>
</dbReference>
<reference evidence="5 6" key="1">
    <citation type="submission" date="2018-04" db="EMBL/GenBank/DDBJ databases">
        <authorList>
            <person name="Zhang X."/>
            <person name="Yuan J."/>
            <person name="Li F."/>
            <person name="Xiang J."/>
        </authorList>
    </citation>
    <scope>NUCLEOTIDE SEQUENCE [LARGE SCALE GENOMIC DNA]</scope>
    <source>
        <tissue evidence="5">Muscle</tissue>
    </source>
</reference>
<feature type="transmembrane region" description="Helical" evidence="2">
    <location>
        <begin position="479"/>
        <end position="498"/>
    </location>
</feature>
<dbReference type="InterPro" id="IPR012429">
    <property type="entry name" value="HGSNAT_cat"/>
</dbReference>
<feature type="transmembrane region" description="Helical" evidence="2">
    <location>
        <begin position="510"/>
        <end position="532"/>
    </location>
</feature>
<feature type="transmembrane region" description="Helical" evidence="2">
    <location>
        <begin position="552"/>
        <end position="569"/>
    </location>
</feature>
<feature type="transmembrane region" description="Helical" evidence="2">
    <location>
        <begin position="219"/>
        <end position="239"/>
    </location>
</feature>
<feature type="transmembrane region" description="Helical" evidence="2">
    <location>
        <begin position="259"/>
        <end position="276"/>
    </location>
</feature>
<feature type="transmembrane region" description="Helical" evidence="2">
    <location>
        <begin position="321"/>
        <end position="342"/>
    </location>
</feature>
<protein>
    <submittedName>
        <fullName evidence="5">Putative heparan-alpha-glucosaminide N-acetyltransferase-like isoform X1</fullName>
    </submittedName>
</protein>
<evidence type="ECO:0000256" key="1">
    <source>
        <dbReference type="SAM" id="MobiDB-lite"/>
    </source>
</evidence>
<keyword evidence="2" id="KW-0812">Transmembrane</keyword>
<dbReference type="PANTHER" id="PTHR31061:SF24">
    <property type="entry name" value="LD22376P"/>
    <property type="match status" value="1"/>
</dbReference>
<feature type="transmembrane region" description="Helical" evidence="2">
    <location>
        <begin position="575"/>
        <end position="597"/>
    </location>
</feature>
<feature type="transmembrane region" description="Helical" evidence="2">
    <location>
        <begin position="446"/>
        <end position="467"/>
    </location>
</feature>
<dbReference type="OrthoDB" id="2149840at2759"/>
<feature type="compositionally biased region" description="Polar residues" evidence="1">
    <location>
        <begin position="182"/>
        <end position="191"/>
    </location>
</feature>
<evidence type="ECO:0000313" key="6">
    <source>
        <dbReference type="Proteomes" id="UP000283509"/>
    </source>
</evidence>
<accession>A0A423T6X7</accession>
<proteinExistence type="predicted"/>
<keyword evidence="2" id="KW-0472">Membrane</keyword>
<dbReference type="Pfam" id="PF07786">
    <property type="entry name" value="HGSNAT_cat"/>
    <property type="match status" value="1"/>
</dbReference>